<dbReference type="OrthoDB" id="10255128at2759"/>
<reference evidence="1 2" key="1">
    <citation type="submission" date="2016-11" db="EMBL/GenBank/DDBJ databases">
        <title>Draft Genome Assembly of Colletotrichum chlorophyti a pathogen of herbaceous plants.</title>
        <authorList>
            <person name="Gan P."/>
            <person name="Narusaka M."/>
            <person name="Tsushima A."/>
            <person name="Narusaka Y."/>
            <person name="Takano Y."/>
            <person name="Shirasu K."/>
        </authorList>
    </citation>
    <scope>NUCLEOTIDE SEQUENCE [LARGE SCALE GENOMIC DNA]</scope>
    <source>
        <strain evidence="1 2">NTL11</strain>
    </source>
</reference>
<keyword evidence="1" id="KW-0378">Hydrolase</keyword>
<dbReference type="STRING" id="708187.A0A1Q8S0Z6"/>
<dbReference type="AlphaFoldDB" id="A0A1Q8S0Z6"/>
<dbReference type="GO" id="GO:0016787">
    <property type="term" value="F:hydrolase activity"/>
    <property type="evidence" value="ECO:0007669"/>
    <property type="project" value="UniProtKB-KW"/>
</dbReference>
<dbReference type="SUPFAM" id="SSF56784">
    <property type="entry name" value="HAD-like"/>
    <property type="match status" value="1"/>
</dbReference>
<comment type="caution">
    <text evidence="1">The sequence shown here is derived from an EMBL/GenBank/DDBJ whole genome shotgun (WGS) entry which is preliminary data.</text>
</comment>
<dbReference type="PANTHER" id="PTHR28181">
    <property type="entry name" value="UPF0655 PROTEIN YCR015C"/>
    <property type="match status" value="1"/>
</dbReference>
<accession>A0A1Q8S0Z6</accession>
<keyword evidence="2" id="KW-1185">Reference proteome</keyword>
<dbReference type="Gene3D" id="3.40.50.1000">
    <property type="entry name" value="HAD superfamily/HAD-like"/>
    <property type="match status" value="1"/>
</dbReference>
<gene>
    <name evidence="1" type="ORF">CCHL11_02919</name>
</gene>
<dbReference type="EMBL" id="MPGH01000044">
    <property type="protein sequence ID" value="OLN94237.1"/>
    <property type="molecule type" value="Genomic_DNA"/>
</dbReference>
<evidence type="ECO:0000313" key="2">
    <source>
        <dbReference type="Proteomes" id="UP000186583"/>
    </source>
</evidence>
<dbReference type="Pfam" id="PF12710">
    <property type="entry name" value="HAD"/>
    <property type="match status" value="1"/>
</dbReference>
<sequence length="284" mass="31560">MPRRPLSLVLDFDGTITTKDTIGTLAEIGLRFQQQRGIDLSSTWQQILADYSRDHADNIRKYKPVADNRQSLTEELIFLRGLKEVELRSVERVEKSGIFRDITQEDLIKAGDEARREGRVKLRDGFAELMDTAKENGWSVSVVSVNWSRSFIQGVLSAYAFDVVANEIELSGAIFGPDIFGVPTRETIMTTCADKVQALRILVTRQRADDEAALVYFGDSTSDLECLLETRGVVISTTADSSLMKTLARVGFNVPRAKDRSGSSRIVWASTFEEVLGSGFLPLG</sequence>
<name>A0A1Q8S0Z6_9PEZI</name>
<proteinExistence type="predicted"/>
<dbReference type="InterPro" id="IPR036412">
    <property type="entry name" value="HAD-like_sf"/>
</dbReference>
<dbReference type="InterPro" id="IPR023214">
    <property type="entry name" value="HAD_sf"/>
</dbReference>
<dbReference type="Proteomes" id="UP000186583">
    <property type="component" value="Unassembled WGS sequence"/>
</dbReference>
<protein>
    <submittedName>
        <fullName evidence="1">Putative aminopyrimidine aminohydrolase, mitochondrial</fullName>
    </submittedName>
</protein>
<organism evidence="1 2">
    <name type="scientific">Colletotrichum chlorophyti</name>
    <dbReference type="NCBI Taxonomy" id="708187"/>
    <lineage>
        <taxon>Eukaryota</taxon>
        <taxon>Fungi</taxon>
        <taxon>Dikarya</taxon>
        <taxon>Ascomycota</taxon>
        <taxon>Pezizomycotina</taxon>
        <taxon>Sordariomycetes</taxon>
        <taxon>Hypocreomycetidae</taxon>
        <taxon>Glomerellales</taxon>
        <taxon>Glomerellaceae</taxon>
        <taxon>Colletotrichum</taxon>
    </lineage>
</organism>
<dbReference type="PANTHER" id="PTHR28181:SF1">
    <property type="entry name" value="COLD TOLERANCE PROTEIN 1"/>
    <property type="match status" value="1"/>
</dbReference>
<evidence type="ECO:0000313" key="1">
    <source>
        <dbReference type="EMBL" id="OLN94237.1"/>
    </source>
</evidence>
<dbReference type="InterPro" id="IPR050849">
    <property type="entry name" value="HAD-like_hydrolase_phosphatase"/>
</dbReference>